<evidence type="ECO:0000256" key="3">
    <source>
        <dbReference type="ARBA" id="ARBA00022729"/>
    </source>
</evidence>
<dbReference type="Proteomes" id="UP000014212">
    <property type="component" value="Unassembled WGS sequence"/>
</dbReference>
<organism evidence="9 10">
    <name type="scientific">Bacteroides uniformis dnLKV2</name>
    <dbReference type="NCBI Taxonomy" id="1235787"/>
    <lineage>
        <taxon>Bacteria</taxon>
        <taxon>Pseudomonadati</taxon>
        <taxon>Bacteroidota</taxon>
        <taxon>Bacteroidia</taxon>
        <taxon>Bacteroidales</taxon>
        <taxon>Bacteroidaceae</taxon>
        <taxon>Bacteroides</taxon>
    </lineage>
</organism>
<dbReference type="HOGENOM" id="CLU_015553_1_2_10"/>
<dbReference type="AlphaFoldDB" id="R9HW34"/>
<protein>
    <recommendedName>
        <fullName evidence="11">RagB/SusD domain-containing protein</fullName>
    </recommendedName>
</protein>
<evidence type="ECO:0000313" key="10">
    <source>
        <dbReference type="Proteomes" id="UP000014212"/>
    </source>
</evidence>
<feature type="domain" description="SusD-like N-terminal" evidence="8">
    <location>
        <begin position="108"/>
        <end position="242"/>
    </location>
</feature>
<dbReference type="RefSeq" id="WP_016274441.1">
    <property type="nucleotide sequence ID" value="NZ_KE159490.1"/>
</dbReference>
<dbReference type="PATRIC" id="fig|1235787.3.peg.4061"/>
<comment type="subcellular location">
    <subcellularLocation>
        <location evidence="1">Cell outer membrane</location>
    </subcellularLocation>
</comment>
<proteinExistence type="inferred from homology"/>
<dbReference type="Gene3D" id="1.25.40.390">
    <property type="match status" value="1"/>
</dbReference>
<feature type="domain" description="RagB/SusD" evidence="7">
    <location>
        <begin position="367"/>
        <end position="519"/>
    </location>
</feature>
<comment type="similarity">
    <text evidence="2">Belongs to the SusD family.</text>
</comment>
<evidence type="ECO:0000256" key="1">
    <source>
        <dbReference type="ARBA" id="ARBA00004442"/>
    </source>
</evidence>
<keyword evidence="5" id="KW-0998">Cell outer membrane</keyword>
<dbReference type="Pfam" id="PF07980">
    <property type="entry name" value="SusD_RagB"/>
    <property type="match status" value="1"/>
</dbReference>
<dbReference type="InterPro" id="IPR012944">
    <property type="entry name" value="SusD_RagB_dom"/>
</dbReference>
<evidence type="ECO:0000259" key="7">
    <source>
        <dbReference type="Pfam" id="PF07980"/>
    </source>
</evidence>
<keyword evidence="3 6" id="KW-0732">Signal</keyword>
<evidence type="ECO:0000313" key="9">
    <source>
        <dbReference type="EMBL" id="EOS05395.1"/>
    </source>
</evidence>
<dbReference type="SUPFAM" id="SSF48452">
    <property type="entry name" value="TPR-like"/>
    <property type="match status" value="1"/>
</dbReference>
<dbReference type="EMBL" id="ASSO01000013">
    <property type="protein sequence ID" value="EOS05395.1"/>
    <property type="molecule type" value="Genomic_DNA"/>
</dbReference>
<evidence type="ECO:0008006" key="11">
    <source>
        <dbReference type="Google" id="ProtNLM"/>
    </source>
</evidence>
<sequence length="521" mass="58592">MKIIRNITKMLTAFMLTTAMSGCMGDLNQYPHIEQTPKDVYTSVQNYEQVLAKLYGSYVMAGQDKGGGNTDISGSRGFDYMRCYFNMQELGTDEAAMISFAADNQTGLTYLSWDSNDVWVYDTYYRIYYSIALCNEFIRNASDDNLAKFSEAEQTELRQMRSEARFLRALAYSHVLDLFRDVPFVDENFPVGTSLPPKYTAEQIIDYITAELEEVAELLPPHPAYPRAGAAAAYGILARIYLNAEAYGCGDHYGDCVRVCKAVIGLGYDTLEPKFTRLFGADNHKCTGEILFAFAVDNVQSVSWGASTYIVCAQTHSACGAELGIPTQSWEMMRCRSQIPAKFEENDGRNLFYTTDREPKITNVGDGTVGYFYKKWNNLTDEGRAPEVATDGVCTDLPIIRLADVYLMLAECYLRGAAGITKSEALGYVNEVRERAYGNSSGNIQANDLTLDFIIDERARELAIEMVRRTDLVRFDYFTTDKYLWDFKGGQPDGVAVDSKYNVYPIPYAEQTANPNMKQDY</sequence>
<gene>
    <name evidence="9" type="ORF">C801_03994</name>
</gene>
<accession>R9HW34</accession>
<evidence type="ECO:0000256" key="5">
    <source>
        <dbReference type="ARBA" id="ARBA00023237"/>
    </source>
</evidence>
<evidence type="ECO:0000256" key="4">
    <source>
        <dbReference type="ARBA" id="ARBA00023136"/>
    </source>
</evidence>
<name>R9HW34_BACUN</name>
<dbReference type="Gene3D" id="1.25.40.10">
    <property type="entry name" value="Tetratricopeptide repeat domain"/>
    <property type="match status" value="1"/>
</dbReference>
<dbReference type="GO" id="GO:0009279">
    <property type="term" value="C:cell outer membrane"/>
    <property type="evidence" value="ECO:0007669"/>
    <property type="project" value="UniProtKB-SubCell"/>
</dbReference>
<dbReference type="InterPro" id="IPR011990">
    <property type="entry name" value="TPR-like_helical_dom_sf"/>
</dbReference>
<keyword evidence="4" id="KW-0472">Membrane</keyword>
<evidence type="ECO:0000259" key="8">
    <source>
        <dbReference type="Pfam" id="PF14322"/>
    </source>
</evidence>
<reference evidence="9 10" key="1">
    <citation type="submission" date="2013-04" db="EMBL/GenBank/DDBJ databases">
        <title>The Genome Sequence of Bacteroides uniformis dnLKV2.</title>
        <authorList>
            <consortium name="The Broad Institute Genomics Platform"/>
            <consortium name="The Broad Institute Genome Sequencing Center for Infectious Disease"/>
            <person name="Earl A."/>
            <person name="Xavier R."/>
            <person name="Kuhn K."/>
            <person name="Stappenbeck T."/>
            <person name="Walker B."/>
            <person name="Young S."/>
            <person name="Zeng Q."/>
            <person name="Gargeya S."/>
            <person name="Fitzgerald M."/>
            <person name="Haas B."/>
            <person name="Abouelleil A."/>
            <person name="Allen A.W."/>
            <person name="Alvarado L."/>
            <person name="Arachchi H.M."/>
            <person name="Berlin A.M."/>
            <person name="Chapman S.B."/>
            <person name="Gainer-Dewar J."/>
            <person name="Goldberg J."/>
            <person name="Griggs A."/>
            <person name="Gujja S."/>
            <person name="Hansen M."/>
            <person name="Howarth C."/>
            <person name="Imamovic A."/>
            <person name="Ireland A."/>
            <person name="Larimer J."/>
            <person name="McCowan C."/>
            <person name="Murphy C."/>
            <person name="Pearson M."/>
            <person name="Poon T.W."/>
            <person name="Priest M."/>
            <person name="Roberts A."/>
            <person name="Saif S."/>
            <person name="Shea T."/>
            <person name="Sisk P."/>
            <person name="Sykes S."/>
            <person name="Wortman J."/>
            <person name="Nusbaum C."/>
            <person name="Birren B."/>
        </authorList>
    </citation>
    <scope>NUCLEOTIDE SEQUENCE [LARGE SCALE GENOMIC DNA]</scope>
    <source>
        <strain evidence="10">dnLKV2</strain>
    </source>
</reference>
<comment type="caution">
    <text evidence="9">The sequence shown here is derived from an EMBL/GenBank/DDBJ whole genome shotgun (WGS) entry which is preliminary data.</text>
</comment>
<dbReference type="Gene3D" id="1.10.3780.10">
    <property type="entry name" value="SusD-like"/>
    <property type="match status" value="1"/>
</dbReference>
<dbReference type="InterPro" id="IPR033985">
    <property type="entry name" value="SusD-like_N"/>
</dbReference>
<dbReference type="PROSITE" id="PS51257">
    <property type="entry name" value="PROKAR_LIPOPROTEIN"/>
    <property type="match status" value="1"/>
</dbReference>
<dbReference type="Pfam" id="PF14322">
    <property type="entry name" value="SusD-like_3"/>
    <property type="match status" value="1"/>
</dbReference>
<feature type="signal peptide" evidence="6">
    <location>
        <begin position="1"/>
        <end position="21"/>
    </location>
</feature>
<evidence type="ECO:0000256" key="6">
    <source>
        <dbReference type="SAM" id="SignalP"/>
    </source>
</evidence>
<evidence type="ECO:0000256" key="2">
    <source>
        <dbReference type="ARBA" id="ARBA00006275"/>
    </source>
</evidence>
<feature type="chain" id="PRO_5004473681" description="RagB/SusD domain-containing protein" evidence="6">
    <location>
        <begin position="22"/>
        <end position="521"/>
    </location>
</feature>